<feature type="domain" description="AMP-dependent synthetase/ligase" evidence="1">
    <location>
        <begin position="29"/>
        <end position="401"/>
    </location>
</feature>
<organism evidence="3 4">
    <name type="scientific">Lojkania enalia</name>
    <dbReference type="NCBI Taxonomy" id="147567"/>
    <lineage>
        <taxon>Eukaryota</taxon>
        <taxon>Fungi</taxon>
        <taxon>Dikarya</taxon>
        <taxon>Ascomycota</taxon>
        <taxon>Pezizomycotina</taxon>
        <taxon>Dothideomycetes</taxon>
        <taxon>Pleosporomycetidae</taxon>
        <taxon>Pleosporales</taxon>
        <taxon>Pleosporales incertae sedis</taxon>
        <taxon>Lojkania</taxon>
    </lineage>
</organism>
<keyword evidence="3" id="KW-0436">Ligase</keyword>
<keyword evidence="4" id="KW-1185">Reference proteome</keyword>
<dbReference type="OrthoDB" id="6509636at2759"/>
<dbReference type="SUPFAM" id="SSF56801">
    <property type="entry name" value="Acetyl-CoA synthetase-like"/>
    <property type="match status" value="1"/>
</dbReference>
<dbReference type="Proteomes" id="UP000800093">
    <property type="component" value="Unassembled WGS sequence"/>
</dbReference>
<evidence type="ECO:0000313" key="3">
    <source>
        <dbReference type="EMBL" id="KAF2269534.1"/>
    </source>
</evidence>
<dbReference type="InterPro" id="IPR045851">
    <property type="entry name" value="AMP-bd_C_sf"/>
</dbReference>
<dbReference type="InterPro" id="IPR000873">
    <property type="entry name" value="AMP-dep_synth/lig_dom"/>
</dbReference>
<dbReference type="InterPro" id="IPR020845">
    <property type="entry name" value="AMP-binding_CS"/>
</dbReference>
<dbReference type="InterPro" id="IPR042099">
    <property type="entry name" value="ANL_N_sf"/>
</dbReference>
<evidence type="ECO:0000259" key="2">
    <source>
        <dbReference type="Pfam" id="PF13193"/>
    </source>
</evidence>
<dbReference type="PANTHER" id="PTHR24096">
    <property type="entry name" value="LONG-CHAIN-FATTY-ACID--COA LIGASE"/>
    <property type="match status" value="1"/>
</dbReference>
<dbReference type="CDD" id="cd05911">
    <property type="entry name" value="Firefly_Luc_like"/>
    <property type="match status" value="1"/>
</dbReference>
<gene>
    <name evidence="3" type="ORF">CC78DRAFT_509014</name>
</gene>
<comment type="caution">
    <text evidence="3">The sequence shown here is derived from an EMBL/GenBank/DDBJ whole genome shotgun (WGS) entry which is preliminary data.</text>
</comment>
<dbReference type="Pfam" id="PF13193">
    <property type="entry name" value="AMP-binding_C"/>
    <property type="match status" value="1"/>
</dbReference>
<evidence type="ECO:0000259" key="1">
    <source>
        <dbReference type="Pfam" id="PF00501"/>
    </source>
</evidence>
<name>A0A9P4NAB3_9PLEO</name>
<accession>A0A9P4NAB3</accession>
<proteinExistence type="predicted"/>
<feature type="domain" description="AMP-binding enzyme C-terminal" evidence="2">
    <location>
        <begin position="452"/>
        <end position="535"/>
    </location>
</feature>
<dbReference type="Pfam" id="PF00501">
    <property type="entry name" value="AMP-binding"/>
    <property type="match status" value="1"/>
</dbReference>
<dbReference type="Gene3D" id="3.30.300.30">
    <property type="match status" value="1"/>
</dbReference>
<dbReference type="InterPro" id="IPR025110">
    <property type="entry name" value="AMP-bd_C"/>
</dbReference>
<reference evidence="4" key="1">
    <citation type="journal article" date="2020" name="Stud. Mycol.">
        <title>101 Dothideomycetes genomes: A test case for predicting lifestyles and emergence of pathogens.</title>
        <authorList>
            <person name="Haridas S."/>
            <person name="Albert R."/>
            <person name="Binder M."/>
            <person name="Bloem J."/>
            <person name="LaButti K."/>
            <person name="Salamov A."/>
            <person name="Andreopoulos B."/>
            <person name="Baker S."/>
            <person name="Barry K."/>
            <person name="Bills G."/>
            <person name="Bluhm B."/>
            <person name="Cannon C."/>
            <person name="Castanera R."/>
            <person name="Culley D."/>
            <person name="Daum C."/>
            <person name="Ezra D."/>
            <person name="Gonzalez J."/>
            <person name="Henrissat B."/>
            <person name="Kuo A."/>
            <person name="Liang C."/>
            <person name="Lipzen A."/>
            <person name="Lutzoni F."/>
            <person name="Magnuson J."/>
            <person name="Mondo S."/>
            <person name="Nolan M."/>
            <person name="Ohm R."/>
            <person name="Pangilinan J."/>
            <person name="Park H.-J."/>
            <person name="Ramirez L."/>
            <person name="Alfaro M."/>
            <person name="Sun H."/>
            <person name="Tritt A."/>
            <person name="Yoshinaga Y."/>
            <person name="Zwiers L.-H."/>
            <person name="Turgeon B."/>
            <person name="Goodwin S."/>
            <person name="Spatafora J."/>
            <person name="Crous P."/>
            <person name="Grigoriev I."/>
        </authorList>
    </citation>
    <scope>NUCLEOTIDE SEQUENCE [LARGE SCALE GENOMIC DNA]</scope>
    <source>
        <strain evidence="4">CBS 304.66</strain>
    </source>
</reference>
<dbReference type="PANTHER" id="PTHR24096:SF194">
    <property type="entry name" value="AMP-DEPENDENT SYNTHETASE_LIGASE DOMAIN-CONTAINING PROTEIN"/>
    <property type="match status" value="1"/>
</dbReference>
<dbReference type="AlphaFoldDB" id="A0A9P4NAB3"/>
<protein>
    <submittedName>
        <fullName evidence="3">4-coumarate-CoA ligase</fullName>
    </submittedName>
</protein>
<sequence>MPSDSPFQIDIPATDLLTYLFPTSQTASDTPIWIDADDPSNALSPRQLLQWVKRLGAGLQGLGLKSQDVVMVYSHNHIFMPVAYLGIAGSGCIFSGCNPSYGVEETVYQLRDTECRAILVDPTLLDTLLKAAIKASFPRDRIFLFSDKDHIGIDGIRGWRSFLPPVSQTDSWTWKLMDATESRTTIAALNYSSGTTGVSKGVMISHQNIIANVEQSIFMRDLEQPYQPHNRPQERWLGFLPLYHAYGQLWSIAAAARTMSPCYFMRSFNYIKFLEHIQIHQITHIQTAPPVLVMLAKRPETDDYDLSSLQNVLCGAAPLSKELQNEVSVKLKLKVVQTWGMTELTCSCLHVPGGRDDRSGSVGYIDPNATIKLIDDEGHEVGPGERGEIHVKGPNVCLGYWKNDNATRETFDSEGFLKTGDIAIKDENGWHWIVDRKKELIKVKGFQVAPAELEALLLEHEHVADAAVCALQLLTDCVREHEEHPRAYVALKSEHRYSSSEWDIERWIGDRVAKHKQLTGGVVFIDEVPKSPSGKIQRKVLREWANNDAEYWQKRREGAKL</sequence>
<dbReference type="PROSITE" id="PS00455">
    <property type="entry name" value="AMP_BINDING"/>
    <property type="match status" value="1"/>
</dbReference>
<dbReference type="GO" id="GO:0016405">
    <property type="term" value="F:CoA-ligase activity"/>
    <property type="evidence" value="ECO:0007669"/>
    <property type="project" value="TreeGrafter"/>
</dbReference>
<evidence type="ECO:0000313" key="4">
    <source>
        <dbReference type="Proteomes" id="UP000800093"/>
    </source>
</evidence>
<dbReference type="Gene3D" id="3.40.50.12780">
    <property type="entry name" value="N-terminal domain of ligase-like"/>
    <property type="match status" value="1"/>
</dbReference>
<dbReference type="EMBL" id="ML986582">
    <property type="protein sequence ID" value="KAF2269534.1"/>
    <property type="molecule type" value="Genomic_DNA"/>
</dbReference>